<evidence type="ECO:0000256" key="1">
    <source>
        <dbReference type="SAM" id="MobiDB-lite"/>
    </source>
</evidence>
<reference evidence="3 4" key="1">
    <citation type="submission" date="2013-07" db="EMBL/GenBank/DDBJ databases">
        <title>Completed genome of Sphingomonas sanxanigenens NX02.</title>
        <authorList>
            <person name="Ma T."/>
            <person name="Huang H."/>
            <person name="Wu M."/>
            <person name="Li X."/>
            <person name="Li G."/>
        </authorList>
    </citation>
    <scope>NUCLEOTIDE SEQUENCE [LARGE SCALE GENOMIC DNA]</scope>
    <source>
        <strain evidence="3 4">NX02</strain>
    </source>
</reference>
<protein>
    <recommendedName>
        <fullName evidence="5">DUF3617 family protein</fullName>
    </recommendedName>
</protein>
<organism evidence="3 4">
    <name type="scientific">Sphingomonas sanxanigenens DSM 19645 = NX02</name>
    <dbReference type="NCBI Taxonomy" id="1123269"/>
    <lineage>
        <taxon>Bacteria</taxon>
        <taxon>Pseudomonadati</taxon>
        <taxon>Pseudomonadota</taxon>
        <taxon>Alphaproteobacteria</taxon>
        <taxon>Sphingomonadales</taxon>
        <taxon>Sphingomonadaceae</taxon>
        <taxon>Sphingomonas</taxon>
    </lineage>
</organism>
<dbReference type="KEGG" id="ssan:NX02_02945"/>
<evidence type="ECO:0000256" key="2">
    <source>
        <dbReference type="SAM" id="SignalP"/>
    </source>
</evidence>
<dbReference type="PATRIC" id="fig|1123269.5.peg.569"/>
<keyword evidence="2" id="KW-0732">Signal</keyword>
<dbReference type="InterPro" id="IPR022061">
    <property type="entry name" value="DUF3617"/>
</dbReference>
<feature type="region of interest" description="Disordered" evidence="1">
    <location>
        <begin position="44"/>
        <end position="63"/>
    </location>
</feature>
<evidence type="ECO:0008006" key="5">
    <source>
        <dbReference type="Google" id="ProtNLM"/>
    </source>
</evidence>
<keyword evidence="4" id="KW-1185">Reference proteome</keyword>
<evidence type="ECO:0000313" key="4">
    <source>
        <dbReference type="Proteomes" id="UP000018851"/>
    </source>
</evidence>
<name>W0A5L6_9SPHN</name>
<feature type="chain" id="PRO_5004785100" description="DUF3617 family protein" evidence="2">
    <location>
        <begin position="29"/>
        <end position="167"/>
    </location>
</feature>
<dbReference type="Pfam" id="PF12276">
    <property type="entry name" value="DUF3617"/>
    <property type="match status" value="1"/>
</dbReference>
<accession>W0A5L6</accession>
<dbReference type="Proteomes" id="UP000018851">
    <property type="component" value="Chromosome"/>
</dbReference>
<proteinExistence type="predicted"/>
<dbReference type="HOGENOM" id="CLU_1593502_0_0_5"/>
<gene>
    <name evidence="3" type="ORF">NX02_02945</name>
</gene>
<dbReference type="RefSeq" id="WP_025290664.1">
    <property type="nucleotide sequence ID" value="NZ_CP006644.1"/>
</dbReference>
<sequence length="167" mass="17408">MRLPRRPRLSAMRAAAALAAAALLLAGAGDEAMRPGAWERRTEFVSATQDGKPVPDAGSEPDVRRRCVPPEAANAARLILPPANVDCAIVDSEIAGGVVRFRGRCTADEAGPLTLTGNGRYDAGSYALDIVTESPAEPAPVIVTMRVTARHVGECAPGDEPLAGLTR</sequence>
<dbReference type="AlphaFoldDB" id="W0A5L6"/>
<dbReference type="EMBL" id="CP006644">
    <property type="protein sequence ID" value="AHE52346.1"/>
    <property type="molecule type" value="Genomic_DNA"/>
</dbReference>
<feature type="signal peptide" evidence="2">
    <location>
        <begin position="1"/>
        <end position="28"/>
    </location>
</feature>
<evidence type="ECO:0000313" key="3">
    <source>
        <dbReference type="EMBL" id="AHE52346.1"/>
    </source>
</evidence>
<dbReference type="STRING" id="1123269.NX02_02945"/>